<dbReference type="RefSeq" id="WP_147662011.1">
    <property type="nucleotide sequence ID" value="NZ_CP042905.2"/>
</dbReference>
<dbReference type="PANTHER" id="PTHR46112:SF2">
    <property type="entry name" value="XAA-PRO AMINOPEPTIDASE P-RELATED"/>
    <property type="match status" value="1"/>
</dbReference>
<reference evidence="2 3" key="2">
    <citation type="journal article" date="2024" name="Int. J. Syst. Evol. Microbiol.">
        <title>Promethearchaeum syntrophicum gen. nov., sp. nov., an anaerobic, obligately syntrophic archaeon, the first isolate of the lineage 'Asgard' archaea, and proposal of the new archaeal phylum Promethearchaeota phyl. nov. and kingdom Promethearchaeati regn. nov.</title>
        <authorList>
            <person name="Imachi H."/>
            <person name="Nobu M.K."/>
            <person name="Kato S."/>
            <person name="Takaki Y."/>
            <person name="Miyazaki M."/>
            <person name="Miyata M."/>
            <person name="Ogawara M."/>
            <person name="Saito Y."/>
            <person name="Sakai S."/>
            <person name="Tahara Y.O."/>
            <person name="Takano Y."/>
            <person name="Tasumi E."/>
            <person name="Uematsu K."/>
            <person name="Yoshimura T."/>
            <person name="Itoh T."/>
            <person name="Ohkuma M."/>
            <person name="Takai K."/>
        </authorList>
    </citation>
    <scope>NUCLEOTIDE SEQUENCE [LARGE SCALE GENOMIC DNA]</scope>
    <source>
        <strain evidence="2 3">MK-D1</strain>
    </source>
</reference>
<dbReference type="InterPro" id="IPR029149">
    <property type="entry name" value="Creatin/AminoP/Spt16_N"/>
</dbReference>
<protein>
    <submittedName>
        <fullName evidence="2">M24 family metallopeptidase</fullName>
    </submittedName>
</protein>
<evidence type="ECO:0000313" key="2">
    <source>
        <dbReference type="EMBL" id="QEE15087.1"/>
    </source>
</evidence>
<dbReference type="GO" id="GO:0102009">
    <property type="term" value="F:proline dipeptidase activity"/>
    <property type="evidence" value="ECO:0007669"/>
    <property type="project" value="UniProtKB-EC"/>
</dbReference>
<dbReference type="EMBL" id="CP042905">
    <property type="protein sequence ID" value="QEE15087.1"/>
    <property type="molecule type" value="Genomic_DNA"/>
</dbReference>
<dbReference type="PANTHER" id="PTHR46112">
    <property type="entry name" value="AMINOPEPTIDASE"/>
    <property type="match status" value="1"/>
</dbReference>
<dbReference type="Pfam" id="PF00557">
    <property type="entry name" value="Peptidase_M24"/>
    <property type="match status" value="1"/>
</dbReference>
<keyword evidence="3" id="KW-1185">Reference proteome</keyword>
<dbReference type="Proteomes" id="UP000321408">
    <property type="component" value="Chromosome"/>
</dbReference>
<evidence type="ECO:0000313" key="3">
    <source>
        <dbReference type="Proteomes" id="UP000321408"/>
    </source>
</evidence>
<feature type="domain" description="Peptidase M24" evidence="1">
    <location>
        <begin position="158"/>
        <end position="362"/>
    </location>
</feature>
<name>A0A5B9D886_9ARCH</name>
<reference evidence="2 3" key="1">
    <citation type="journal article" date="2020" name="Nature">
        <title>Isolation of an archaeon at the prokaryote-eukaryote interface.</title>
        <authorList>
            <person name="Imachi H."/>
            <person name="Nobu M.K."/>
            <person name="Nakahara N."/>
            <person name="Morono Y."/>
            <person name="Ogawara M."/>
            <person name="Takaki Y."/>
            <person name="Takano Y."/>
            <person name="Uematsu K."/>
            <person name="Ikuta T."/>
            <person name="Ito M."/>
            <person name="Matsui Y."/>
            <person name="Miyazaki M."/>
            <person name="Murata K."/>
            <person name="Saito Y."/>
            <person name="Sakai S."/>
            <person name="Song C."/>
            <person name="Tasumi E."/>
            <person name="Yamanaka Y."/>
            <person name="Yamaguchi T."/>
            <person name="Kamagata Y."/>
            <person name="Tamaki H."/>
            <person name="Takai K."/>
        </authorList>
    </citation>
    <scope>NUCLEOTIDE SEQUENCE [LARGE SCALE GENOMIC DNA]</scope>
    <source>
        <strain evidence="2 3">MK-D1</strain>
    </source>
</reference>
<dbReference type="KEGG" id="psyt:DSAG12_00910"/>
<dbReference type="OrthoDB" id="1346at2157"/>
<dbReference type="Gene3D" id="3.40.350.10">
    <property type="entry name" value="Creatinase/prolidase N-terminal domain"/>
    <property type="match status" value="1"/>
</dbReference>
<sequence length="379" mass="42765">MNLFERTKIILEKHDIDGWLVMSSEGNDIHAQYLLDVEAHIMHFIYISRNEKDHVVSCVMEAPMIKKSLERQGIEAEVSTYKSFKDIGSILAKLLKDKKIALNFGEDVLSSSGTGYAEFLPVGLYNALLKYSPTTKFVSAAPIIYELRSVKSPEEIEDLKHATKATIEILEDIPNWVKIGMTEKEIKAKLEYEYLKIGTLSFPAIVANNEHAADPHHNCSDKKVEKGVLLIDSGVKTRRICSDITWTYWVGGNPPEDFLQAYDALYYSKKVSYKYIKAGAPANMPAIKCREALQERGYDTDKLYFHGLAHPIGFVVHDIGPGMSMKTDPSRLLVENMVYSNEPGLYWENKWGIRLEDDLVVGKDGAIVVSYNPKNPLLI</sequence>
<dbReference type="InterPro" id="IPR036005">
    <property type="entry name" value="Creatinase/aminopeptidase-like"/>
</dbReference>
<dbReference type="SUPFAM" id="SSF55920">
    <property type="entry name" value="Creatinase/aminopeptidase"/>
    <property type="match status" value="1"/>
</dbReference>
<gene>
    <name evidence="2" type="ORF">DSAG12_00910</name>
</gene>
<dbReference type="InterPro" id="IPR050659">
    <property type="entry name" value="Peptidase_M24B"/>
</dbReference>
<dbReference type="AlphaFoldDB" id="A0A5B9D886"/>
<dbReference type="GeneID" id="41328908"/>
<dbReference type="Gene3D" id="3.90.230.10">
    <property type="entry name" value="Creatinase/methionine aminopeptidase superfamily"/>
    <property type="match status" value="1"/>
</dbReference>
<organism evidence="2 3">
    <name type="scientific">Promethearchaeum syntrophicum</name>
    <dbReference type="NCBI Taxonomy" id="2594042"/>
    <lineage>
        <taxon>Archaea</taxon>
        <taxon>Promethearchaeati</taxon>
        <taxon>Promethearchaeota</taxon>
        <taxon>Promethearchaeia</taxon>
        <taxon>Promethearchaeales</taxon>
        <taxon>Promethearchaeaceae</taxon>
        <taxon>Promethearchaeum</taxon>
    </lineage>
</organism>
<evidence type="ECO:0000259" key="1">
    <source>
        <dbReference type="Pfam" id="PF00557"/>
    </source>
</evidence>
<accession>A0A5B9D886</accession>
<dbReference type="SUPFAM" id="SSF53092">
    <property type="entry name" value="Creatinase/prolidase N-terminal domain"/>
    <property type="match status" value="1"/>
</dbReference>
<proteinExistence type="predicted"/>
<dbReference type="InterPro" id="IPR000994">
    <property type="entry name" value="Pept_M24"/>
</dbReference>